<gene>
    <name evidence="1" type="ORF">ACFP1Z_32420</name>
</gene>
<organism evidence="1 2">
    <name type="scientific">Streptomyces gamaensis</name>
    <dbReference type="NCBI Taxonomy" id="1763542"/>
    <lineage>
        <taxon>Bacteria</taxon>
        <taxon>Bacillati</taxon>
        <taxon>Actinomycetota</taxon>
        <taxon>Actinomycetes</taxon>
        <taxon>Kitasatosporales</taxon>
        <taxon>Streptomycetaceae</taxon>
        <taxon>Streptomyces</taxon>
    </lineage>
</organism>
<comment type="caution">
    <text evidence="1">The sequence shown here is derived from an EMBL/GenBank/DDBJ whole genome shotgun (WGS) entry which is preliminary data.</text>
</comment>
<sequence length="190" mass="20615">MANDRTLYAPWGTVTPRFWHHEHSPAPAALAPADAVPAVEVPPPPEEYRERIAAITAALAPPHDPRRLTAADTDAAQLDGEFTARYGDTHTHTVQIRELRGWTAHLKGEPATAARWYLHTTGLQAQIWGAHHALTKASAHRAVQHWNGITDPADRLTVGAELLPMLTAVTGQDSTAYRTVHTAVGTGRTS</sequence>
<dbReference type="RefSeq" id="WP_390321439.1">
    <property type="nucleotide sequence ID" value="NZ_JBHSPB010000037.1"/>
</dbReference>
<protein>
    <submittedName>
        <fullName evidence="1">Uncharacterized protein</fullName>
    </submittedName>
</protein>
<reference evidence="2" key="1">
    <citation type="journal article" date="2019" name="Int. J. Syst. Evol. Microbiol.">
        <title>The Global Catalogue of Microorganisms (GCM) 10K type strain sequencing project: providing services to taxonomists for standard genome sequencing and annotation.</title>
        <authorList>
            <consortium name="The Broad Institute Genomics Platform"/>
            <consortium name="The Broad Institute Genome Sequencing Center for Infectious Disease"/>
            <person name="Wu L."/>
            <person name="Ma J."/>
        </authorList>
    </citation>
    <scope>NUCLEOTIDE SEQUENCE [LARGE SCALE GENOMIC DNA]</scope>
    <source>
        <strain evidence="2">CGMCC 4.7304</strain>
    </source>
</reference>
<evidence type="ECO:0000313" key="1">
    <source>
        <dbReference type="EMBL" id="MFC5724864.1"/>
    </source>
</evidence>
<evidence type="ECO:0000313" key="2">
    <source>
        <dbReference type="Proteomes" id="UP001596083"/>
    </source>
</evidence>
<dbReference type="Proteomes" id="UP001596083">
    <property type="component" value="Unassembled WGS sequence"/>
</dbReference>
<dbReference type="EMBL" id="JBHSPB010000037">
    <property type="protein sequence ID" value="MFC5724864.1"/>
    <property type="molecule type" value="Genomic_DNA"/>
</dbReference>
<proteinExistence type="predicted"/>
<accession>A0ABW0ZBI3</accession>
<keyword evidence="2" id="KW-1185">Reference proteome</keyword>
<name>A0ABW0ZBI3_9ACTN</name>